<keyword evidence="2" id="KW-1185">Reference proteome</keyword>
<protein>
    <recommendedName>
        <fullName evidence="3">HK97 gp10 family phage protein</fullName>
    </recommendedName>
</protein>
<sequence length="120" mass="13533">MSNFNIRGIDELNNNLARLRQQTEEEVKKELTDIALDFASKSSEAAPVKFGDLRGELAVPRKIPNGYIVGSSLPYTRKQHEHLEYHHPLGGGPKFLESPFNENKDGYIKAIKEVIKSVNK</sequence>
<evidence type="ECO:0000313" key="1">
    <source>
        <dbReference type="EMBL" id="KHS56160.1"/>
    </source>
</evidence>
<dbReference type="Proteomes" id="UP000031189">
    <property type="component" value="Unassembled WGS sequence"/>
</dbReference>
<gene>
    <name evidence="1" type="ORF">QX51_15460</name>
</gene>
<comment type="caution">
    <text evidence="1">The sequence shown here is derived from an EMBL/GenBank/DDBJ whole genome shotgun (WGS) entry which is preliminary data.</text>
</comment>
<organism evidence="1 2">
    <name type="scientific">Terrisporobacter othiniensis</name>
    <dbReference type="NCBI Taxonomy" id="1577792"/>
    <lineage>
        <taxon>Bacteria</taxon>
        <taxon>Bacillati</taxon>
        <taxon>Bacillota</taxon>
        <taxon>Clostridia</taxon>
        <taxon>Peptostreptococcales</taxon>
        <taxon>Peptostreptococcaceae</taxon>
        <taxon>Terrisporobacter</taxon>
    </lineage>
</organism>
<dbReference type="EMBL" id="JWHR01000121">
    <property type="protein sequence ID" value="KHS56160.1"/>
    <property type="molecule type" value="Genomic_DNA"/>
</dbReference>
<dbReference type="AlphaFoldDB" id="A0A0B3WNR0"/>
<dbReference type="OrthoDB" id="1954318at2"/>
<reference evidence="1 2" key="1">
    <citation type="submission" date="2014-12" db="EMBL/GenBank/DDBJ databases">
        <title>Draft genome sequence of Terrisporobacter sp. 08-306576, isolated from the blood culture of a bacteremia patient.</title>
        <authorList>
            <person name="Lund L.C."/>
            <person name="Sydenham T.V."/>
            <person name="Hogh S.V."/>
            <person name="Skov M.N."/>
            <person name="Kemp M."/>
            <person name="Justesen U.S."/>
        </authorList>
    </citation>
    <scope>NUCLEOTIDE SEQUENCE [LARGE SCALE GENOMIC DNA]</scope>
    <source>
        <strain evidence="1 2">08-306576</strain>
    </source>
</reference>
<accession>A0A0B3WNR0</accession>
<name>A0A0B3WNR0_9FIRM</name>
<proteinExistence type="predicted"/>
<dbReference type="STRING" id="1577792.QX51_15460"/>
<evidence type="ECO:0000313" key="2">
    <source>
        <dbReference type="Proteomes" id="UP000031189"/>
    </source>
</evidence>
<dbReference type="RefSeq" id="WP_039680789.1">
    <property type="nucleotide sequence ID" value="NZ_JWHR01000121.1"/>
</dbReference>
<evidence type="ECO:0008006" key="3">
    <source>
        <dbReference type="Google" id="ProtNLM"/>
    </source>
</evidence>